<sequence length="520" mass="57426">MLALGALIGSGWLFGSWEATKVAGPAAIISWVIGAIVIGVIAYNYVELGTMFPQSGGMSKYAQITHGSLLGFMAAWANWVSLIALIPIEAIAAVQYMSSWPWSWASWTHGFFSNTKLTLTGYVAVIIFILIFTLLNYWSVNLLTRFTSFISVFKIGIPVLVIVMFTMSGFHPENYGQSISEFMPYGTAPIFAATTVAGIIFSFNAFQTVINMGSEIKKPERNIGLGIAISLGITTVLYVVLQSTYITSLDPAFIAEHGWHGINFQSPFADLATLLGLHWLSVLLYMDAFVSPFGTGVSFAATASRTLAAMVSNNHMPKFLGKINDQYGIPRIAMAVNAILSVILVLIFPSWTALASVISTSTLIAYLTGPVSVMSLRKDGKDLRRPFKGKLMPVMAPLAFILASLATYWAMFPTTLEVIVVIILGLPFYFFYEKKLGYPNTKKAFKSSAWMLAYLPFISLISYIGSHEFNGLNWIHYPWDFVVIIIASLFFYNWGVRTSFQGRYFNEAVELNKTVVLEDD</sequence>
<dbReference type="STRING" id="1620.IV67_GL000362"/>
<name>A0A0R2JN92_9LACO</name>
<dbReference type="InterPro" id="IPR002293">
    <property type="entry name" value="AA/rel_permease1"/>
</dbReference>
<comment type="subcellular location">
    <subcellularLocation>
        <location evidence="1">Membrane</location>
        <topology evidence="1">Multi-pass membrane protein</topology>
    </subcellularLocation>
</comment>
<dbReference type="PANTHER" id="PTHR47547">
    <property type="match status" value="1"/>
</dbReference>
<proteinExistence type="predicted"/>
<dbReference type="PATRIC" id="fig|1620.3.peg.367"/>
<feature type="transmembrane region" description="Helical" evidence="5">
    <location>
        <begin position="222"/>
        <end position="241"/>
    </location>
</feature>
<evidence type="ECO:0000256" key="3">
    <source>
        <dbReference type="ARBA" id="ARBA00022989"/>
    </source>
</evidence>
<dbReference type="Pfam" id="PF13520">
    <property type="entry name" value="AA_permease_2"/>
    <property type="match status" value="1"/>
</dbReference>
<feature type="transmembrane region" description="Helical" evidence="5">
    <location>
        <begin position="444"/>
        <end position="465"/>
    </location>
</feature>
<evidence type="ECO:0000256" key="1">
    <source>
        <dbReference type="ARBA" id="ARBA00004141"/>
    </source>
</evidence>
<feature type="transmembrane region" description="Helical" evidence="5">
    <location>
        <begin position="28"/>
        <end position="46"/>
    </location>
</feature>
<dbReference type="AlphaFoldDB" id="A0A0R2JN92"/>
<keyword evidence="2 5" id="KW-0812">Transmembrane</keyword>
<feature type="transmembrane region" description="Helical" evidence="5">
    <location>
        <begin position="67"/>
        <end position="97"/>
    </location>
</feature>
<feature type="transmembrane region" description="Helical" evidence="5">
    <location>
        <begin position="415"/>
        <end position="432"/>
    </location>
</feature>
<feature type="transmembrane region" description="Helical" evidence="5">
    <location>
        <begin position="477"/>
        <end position="496"/>
    </location>
</feature>
<dbReference type="EMBL" id="JQCD01000024">
    <property type="protein sequence ID" value="KRN76853.1"/>
    <property type="molecule type" value="Genomic_DNA"/>
</dbReference>
<reference evidence="6 7" key="1">
    <citation type="journal article" date="2015" name="Genome Announc.">
        <title>Expanding the biotechnology potential of lactobacilli through comparative genomics of 213 strains and associated genera.</title>
        <authorList>
            <person name="Sun Z."/>
            <person name="Harris H.M."/>
            <person name="McCann A."/>
            <person name="Guo C."/>
            <person name="Argimon S."/>
            <person name="Zhang W."/>
            <person name="Yang X."/>
            <person name="Jeffery I.B."/>
            <person name="Cooney J.C."/>
            <person name="Kagawa T.F."/>
            <person name="Liu W."/>
            <person name="Song Y."/>
            <person name="Salvetti E."/>
            <person name="Wrobel A."/>
            <person name="Rasinkangas P."/>
            <person name="Parkhill J."/>
            <person name="Rea M.C."/>
            <person name="O'Sullivan O."/>
            <person name="Ritari J."/>
            <person name="Douillard F.P."/>
            <person name="Paul Ross R."/>
            <person name="Yang R."/>
            <person name="Briner A.E."/>
            <person name="Felis G.E."/>
            <person name="de Vos W.M."/>
            <person name="Barrangou R."/>
            <person name="Klaenhammer T.R."/>
            <person name="Caufield P.W."/>
            <person name="Cui Y."/>
            <person name="Zhang H."/>
            <person name="O'Toole P.W."/>
        </authorList>
    </citation>
    <scope>NUCLEOTIDE SEQUENCE [LARGE SCALE GENOMIC DNA]</scope>
    <source>
        <strain evidence="6 7">DSM 20014</strain>
    </source>
</reference>
<dbReference type="Proteomes" id="UP000051673">
    <property type="component" value="Unassembled WGS sequence"/>
</dbReference>
<feature type="transmembrane region" description="Helical" evidence="5">
    <location>
        <begin position="389"/>
        <end position="409"/>
    </location>
</feature>
<feature type="transmembrane region" description="Helical" evidence="5">
    <location>
        <begin position="117"/>
        <end position="137"/>
    </location>
</feature>
<dbReference type="PIRSF" id="PIRSF006060">
    <property type="entry name" value="AA_transporter"/>
    <property type="match status" value="1"/>
</dbReference>
<dbReference type="Gene3D" id="1.20.1740.10">
    <property type="entry name" value="Amino acid/polyamine transporter I"/>
    <property type="match status" value="1"/>
</dbReference>
<accession>A0A0R2JN92</accession>
<organism evidence="6 7">
    <name type="scientific">Weissella minor</name>
    <dbReference type="NCBI Taxonomy" id="1620"/>
    <lineage>
        <taxon>Bacteria</taxon>
        <taxon>Bacillati</taxon>
        <taxon>Bacillota</taxon>
        <taxon>Bacilli</taxon>
        <taxon>Lactobacillales</taxon>
        <taxon>Lactobacillaceae</taxon>
        <taxon>Weissella</taxon>
    </lineage>
</organism>
<feature type="transmembrane region" description="Helical" evidence="5">
    <location>
        <begin position="289"/>
        <end position="311"/>
    </location>
</feature>
<comment type="caution">
    <text evidence="6">The sequence shown here is derived from an EMBL/GenBank/DDBJ whole genome shotgun (WGS) entry which is preliminary data.</text>
</comment>
<evidence type="ECO:0000313" key="7">
    <source>
        <dbReference type="Proteomes" id="UP000051673"/>
    </source>
</evidence>
<keyword evidence="4 5" id="KW-0472">Membrane</keyword>
<evidence type="ECO:0000256" key="2">
    <source>
        <dbReference type="ARBA" id="ARBA00022692"/>
    </source>
</evidence>
<evidence type="ECO:0000256" key="4">
    <source>
        <dbReference type="ARBA" id="ARBA00023136"/>
    </source>
</evidence>
<protein>
    <submittedName>
        <fullName evidence="6">Amino acid permease</fullName>
    </submittedName>
</protein>
<evidence type="ECO:0000313" key="6">
    <source>
        <dbReference type="EMBL" id="KRN76853.1"/>
    </source>
</evidence>
<dbReference type="GO" id="GO:0022857">
    <property type="term" value="F:transmembrane transporter activity"/>
    <property type="evidence" value="ECO:0007669"/>
    <property type="project" value="InterPro"/>
</dbReference>
<keyword evidence="3 5" id="KW-1133">Transmembrane helix</keyword>
<feature type="transmembrane region" description="Helical" evidence="5">
    <location>
        <begin position="357"/>
        <end position="377"/>
    </location>
</feature>
<dbReference type="PANTHER" id="PTHR47547:SF1">
    <property type="entry name" value="ASPARTATE-PROTON SYMPORTER"/>
    <property type="match status" value="1"/>
</dbReference>
<feature type="transmembrane region" description="Helical" evidence="5">
    <location>
        <begin position="190"/>
        <end position="210"/>
    </location>
</feature>
<dbReference type="InterPro" id="IPR052962">
    <property type="entry name" value="AA_Transporter_AGT"/>
</dbReference>
<evidence type="ECO:0000256" key="5">
    <source>
        <dbReference type="SAM" id="Phobius"/>
    </source>
</evidence>
<feature type="transmembrane region" description="Helical" evidence="5">
    <location>
        <begin position="149"/>
        <end position="170"/>
    </location>
</feature>
<dbReference type="GO" id="GO:0016020">
    <property type="term" value="C:membrane"/>
    <property type="evidence" value="ECO:0007669"/>
    <property type="project" value="UniProtKB-SubCell"/>
</dbReference>
<gene>
    <name evidence="6" type="ORF">IV67_GL000362</name>
</gene>
<feature type="transmembrane region" description="Helical" evidence="5">
    <location>
        <begin position="332"/>
        <end position="351"/>
    </location>
</feature>
<keyword evidence="7" id="KW-1185">Reference proteome</keyword>